<organism evidence="1 2">
    <name type="scientific">Vibrio owensii</name>
    <dbReference type="NCBI Taxonomy" id="696485"/>
    <lineage>
        <taxon>Bacteria</taxon>
        <taxon>Pseudomonadati</taxon>
        <taxon>Pseudomonadota</taxon>
        <taxon>Gammaproteobacteria</taxon>
        <taxon>Vibrionales</taxon>
        <taxon>Vibrionaceae</taxon>
        <taxon>Vibrio</taxon>
    </lineage>
</organism>
<dbReference type="Proteomes" id="UP001295420">
    <property type="component" value="Unassembled WGS sequence"/>
</dbReference>
<evidence type="ECO:0000313" key="2">
    <source>
        <dbReference type="Proteomes" id="UP001295420"/>
    </source>
</evidence>
<comment type="caution">
    <text evidence="1">The sequence shown here is derived from an EMBL/GenBank/DDBJ whole genome shotgun (WGS) entry which is preliminary data.</text>
</comment>
<dbReference type="EMBL" id="CAKMTQ010000067">
    <property type="protein sequence ID" value="CAH1541469.1"/>
    <property type="molecule type" value="Genomic_DNA"/>
</dbReference>
<evidence type="ECO:0000313" key="1">
    <source>
        <dbReference type="EMBL" id="CAH1541469.1"/>
    </source>
</evidence>
<proteinExistence type="predicted"/>
<protein>
    <submittedName>
        <fullName evidence="1">Uncharacterized protein</fullName>
    </submittedName>
</protein>
<name>A0AAU9QD56_9VIBR</name>
<reference evidence="1" key="1">
    <citation type="submission" date="2022-01" db="EMBL/GenBank/DDBJ databases">
        <authorList>
            <person name="Lagorce A."/>
        </authorList>
    </citation>
    <scope>NUCLEOTIDE SEQUENCE</scope>
    <source>
        <strain evidence="1">Th15_F1_D04</strain>
    </source>
</reference>
<gene>
    <name evidence="1" type="ORF">THF1D04_70095</name>
</gene>
<dbReference type="AlphaFoldDB" id="A0AAU9QD56"/>
<sequence length="63" mass="6932">MIISSRTLSLSVDGPSVVTIFVLLNMEVIDSPKNAGVGLDNSNSILAKYMHSMRRLFAFRSKC</sequence>
<accession>A0AAU9QD56</accession>